<keyword evidence="1" id="KW-1133">Transmembrane helix</keyword>
<dbReference type="OrthoDB" id="9814129at2"/>
<dbReference type="EMBL" id="FRFE01000013">
    <property type="protein sequence ID" value="SHO49329.1"/>
    <property type="molecule type" value="Genomic_DNA"/>
</dbReference>
<evidence type="ECO:0000313" key="3">
    <source>
        <dbReference type="Proteomes" id="UP000184603"/>
    </source>
</evidence>
<dbReference type="RefSeq" id="WP_073614098.1">
    <property type="nucleotide sequence ID" value="NZ_FRFE01000013.1"/>
</dbReference>
<feature type="transmembrane region" description="Helical" evidence="1">
    <location>
        <begin position="21"/>
        <end position="40"/>
    </location>
</feature>
<keyword evidence="1" id="KW-0812">Transmembrane</keyword>
<accession>A0A1M7Y9R1</accession>
<evidence type="ECO:0000313" key="2">
    <source>
        <dbReference type="EMBL" id="SHO49329.1"/>
    </source>
</evidence>
<gene>
    <name evidence="2" type="ORF">SAMN02745220_02800</name>
</gene>
<sequence>MPVSINRTRRKEKTLVNRNLFFFRPAKVLVIVLLCIASLLTGCSLPRSVTTDGATVEIELNTVPFFPQEEYQCGPAALAALLVSSDVVTLPDLLSPALYIPKRHGTLQLEMIASIRSFNRVPYQLRPEVDDIVGELRAGRPVLVLQNLGLNIWPVYHYAVVIGVLRNGSLILRSGTTERLIIERDTFLNSWEKAGQWAMVALKGNELPADHDLARYLSAVSRIEAIGNSQLAEECYKTVLTRHPYNDLAVFGLANTMFAQANFTAAATFYSYLLRRDPTRAEAANNLAESLAALHCYQLAIELLDRFL</sequence>
<dbReference type="Gene3D" id="1.25.40.10">
    <property type="entry name" value="Tetratricopeptide repeat domain"/>
    <property type="match status" value="1"/>
</dbReference>
<dbReference type="NCBIfam" id="NF033920">
    <property type="entry name" value="C39_PA2778_fam"/>
    <property type="match status" value="1"/>
</dbReference>
<evidence type="ECO:0000256" key="1">
    <source>
        <dbReference type="SAM" id="Phobius"/>
    </source>
</evidence>
<keyword evidence="3" id="KW-1185">Reference proteome</keyword>
<protein>
    <submittedName>
        <fullName evidence="2">Uncharacterized protein</fullName>
    </submittedName>
</protein>
<dbReference type="AlphaFoldDB" id="A0A1M7Y9R1"/>
<reference evidence="2 3" key="1">
    <citation type="submission" date="2016-12" db="EMBL/GenBank/DDBJ databases">
        <authorList>
            <person name="Song W.-J."/>
            <person name="Kurnit D.M."/>
        </authorList>
    </citation>
    <scope>NUCLEOTIDE SEQUENCE [LARGE SCALE GENOMIC DNA]</scope>
    <source>
        <strain evidence="2 3">DSM 18488</strain>
    </source>
</reference>
<dbReference type="InterPro" id="IPR011990">
    <property type="entry name" value="TPR-like_helical_dom_sf"/>
</dbReference>
<dbReference type="STRING" id="1121416.SAMN02745220_02800"/>
<dbReference type="SUPFAM" id="SSF48452">
    <property type="entry name" value="TPR-like"/>
    <property type="match status" value="1"/>
</dbReference>
<dbReference type="Gene3D" id="3.90.70.10">
    <property type="entry name" value="Cysteine proteinases"/>
    <property type="match status" value="1"/>
</dbReference>
<organism evidence="2 3">
    <name type="scientific">Desulfopila aestuarii DSM 18488</name>
    <dbReference type="NCBI Taxonomy" id="1121416"/>
    <lineage>
        <taxon>Bacteria</taxon>
        <taxon>Pseudomonadati</taxon>
        <taxon>Thermodesulfobacteriota</taxon>
        <taxon>Desulfobulbia</taxon>
        <taxon>Desulfobulbales</taxon>
        <taxon>Desulfocapsaceae</taxon>
        <taxon>Desulfopila</taxon>
    </lineage>
</organism>
<dbReference type="Proteomes" id="UP000184603">
    <property type="component" value="Unassembled WGS sequence"/>
</dbReference>
<proteinExistence type="predicted"/>
<keyword evidence="1" id="KW-0472">Membrane</keyword>
<name>A0A1M7Y9R1_9BACT</name>